<organism evidence="1 3">
    <name type="scientific">Candidatus Chlorohelix allophototropha</name>
    <dbReference type="NCBI Taxonomy" id="3003348"/>
    <lineage>
        <taxon>Bacteria</taxon>
        <taxon>Bacillati</taxon>
        <taxon>Chloroflexota</taxon>
        <taxon>Chloroflexia</taxon>
        <taxon>Candidatus Chloroheliales</taxon>
        <taxon>Candidatus Chloroheliaceae</taxon>
        <taxon>Candidatus Chlorohelix</taxon>
    </lineage>
</organism>
<evidence type="ECO:0000313" key="2">
    <source>
        <dbReference type="EMBL" id="WJW68790.1"/>
    </source>
</evidence>
<accession>A0A8T7M9J7</accession>
<reference evidence="2" key="2">
    <citation type="journal article" date="2024" name="Nature">
        <title>Anoxygenic phototroph of the Chloroflexota uses a type I reaction centre.</title>
        <authorList>
            <person name="Tsuji J.M."/>
            <person name="Shaw N.A."/>
            <person name="Nagashima S."/>
            <person name="Venkiteswaran J.J."/>
            <person name="Schiff S.L."/>
            <person name="Watanabe T."/>
            <person name="Fukui M."/>
            <person name="Hanada S."/>
            <person name="Tank M."/>
            <person name="Neufeld J.D."/>
        </authorList>
    </citation>
    <scope>NUCLEOTIDE SEQUENCE</scope>
    <source>
        <strain evidence="2">L227-S17</strain>
    </source>
</reference>
<dbReference type="EMBL" id="CP128400">
    <property type="protein sequence ID" value="WJW68790.1"/>
    <property type="molecule type" value="Genomic_DNA"/>
</dbReference>
<evidence type="ECO:0000313" key="3">
    <source>
        <dbReference type="Proteomes" id="UP000521676"/>
    </source>
</evidence>
<dbReference type="AlphaFoldDB" id="A0A8T7M9J7"/>
<evidence type="ECO:0000313" key="1">
    <source>
        <dbReference type="EMBL" id="NWJ48858.1"/>
    </source>
</evidence>
<sequence length="166" mass="19178">MVKVEDVCKPFDTVKARWSGDEVQFDWDECYCFPNGIDILEEIALVEDDDGRIIGYFEWTETAWGNNEVGFVKKYTKQILPYTVISADTPLLEAVKLFAKPKPTFYLVIKGAEYIGWLPFSALYSMQFKICLFALLIDLEQWLQLACKAFGENSLERFLKLSKEES</sequence>
<dbReference type="Proteomes" id="UP001431572">
    <property type="component" value="Chromosome 2"/>
</dbReference>
<proteinExistence type="predicted"/>
<dbReference type="SUPFAM" id="SSF54631">
    <property type="entry name" value="CBS-domain pair"/>
    <property type="match status" value="1"/>
</dbReference>
<reference evidence="1 3" key="1">
    <citation type="submission" date="2020-06" db="EMBL/GenBank/DDBJ databases">
        <title>Anoxygenic phototrophic Chloroflexota member uses a Type I reaction center.</title>
        <authorList>
            <person name="Tsuji J.M."/>
            <person name="Shaw N.A."/>
            <person name="Nagashima S."/>
            <person name="Venkiteswaran J."/>
            <person name="Schiff S.L."/>
            <person name="Hanada S."/>
            <person name="Tank M."/>
            <person name="Neufeld J.D."/>
        </authorList>
    </citation>
    <scope>NUCLEOTIDE SEQUENCE [LARGE SCALE GENOMIC DNA]</scope>
    <source>
        <strain evidence="1">L227-S17</strain>
    </source>
</reference>
<evidence type="ECO:0000313" key="4">
    <source>
        <dbReference type="Proteomes" id="UP001431572"/>
    </source>
</evidence>
<dbReference type="InterPro" id="IPR046342">
    <property type="entry name" value="CBS_dom_sf"/>
</dbReference>
<gene>
    <name evidence="1" type="ORF">HXX08_23610</name>
    <name evidence="2" type="ORF">OZ401_004407</name>
</gene>
<dbReference type="RefSeq" id="WP_341470694.1">
    <property type="nucleotide sequence ID" value="NZ_CP128400.1"/>
</dbReference>
<name>A0A8T7M9J7_9CHLR</name>
<keyword evidence="4" id="KW-1185">Reference proteome</keyword>
<dbReference type="Proteomes" id="UP000521676">
    <property type="component" value="Unassembled WGS sequence"/>
</dbReference>
<protein>
    <submittedName>
        <fullName evidence="1">Uncharacterized protein</fullName>
    </submittedName>
</protein>
<dbReference type="EMBL" id="JACATZ010000003">
    <property type="protein sequence ID" value="NWJ48858.1"/>
    <property type="molecule type" value="Genomic_DNA"/>
</dbReference>